<dbReference type="PANTHER" id="PTHR44259:SF114">
    <property type="entry name" value="OS06G0707300 PROTEIN"/>
    <property type="match status" value="1"/>
</dbReference>
<dbReference type="Pfam" id="PF03478">
    <property type="entry name" value="Beta-prop_KIB1-4"/>
    <property type="match status" value="1"/>
</dbReference>
<dbReference type="Proteomes" id="UP000265520">
    <property type="component" value="Unassembled WGS sequence"/>
</dbReference>
<evidence type="ECO:0000313" key="2">
    <source>
        <dbReference type="EMBL" id="MCI01341.1"/>
    </source>
</evidence>
<dbReference type="AlphaFoldDB" id="A0A392NNA4"/>
<dbReference type="Pfam" id="PF00646">
    <property type="entry name" value="F-box"/>
    <property type="match status" value="1"/>
</dbReference>
<dbReference type="EMBL" id="LXQA010045896">
    <property type="protein sequence ID" value="MCI01341.1"/>
    <property type="molecule type" value="Genomic_DNA"/>
</dbReference>
<dbReference type="SMART" id="SM00256">
    <property type="entry name" value="FBOX"/>
    <property type="match status" value="1"/>
</dbReference>
<feature type="domain" description="F-box" evidence="1">
    <location>
        <begin position="8"/>
        <end position="49"/>
    </location>
</feature>
<organism evidence="2 3">
    <name type="scientific">Trifolium medium</name>
    <dbReference type="NCBI Taxonomy" id="97028"/>
    <lineage>
        <taxon>Eukaryota</taxon>
        <taxon>Viridiplantae</taxon>
        <taxon>Streptophyta</taxon>
        <taxon>Embryophyta</taxon>
        <taxon>Tracheophyta</taxon>
        <taxon>Spermatophyta</taxon>
        <taxon>Magnoliopsida</taxon>
        <taxon>eudicotyledons</taxon>
        <taxon>Gunneridae</taxon>
        <taxon>Pentapetalae</taxon>
        <taxon>rosids</taxon>
        <taxon>fabids</taxon>
        <taxon>Fabales</taxon>
        <taxon>Fabaceae</taxon>
        <taxon>Papilionoideae</taxon>
        <taxon>50 kb inversion clade</taxon>
        <taxon>NPAAA clade</taxon>
        <taxon>Hologalegina</taxon>
        <taxon>IRL clade</taxon>
        <taxon>Trifolieae</taxon>
        <taxon>Trifolium</taxon>
    </lineage>
</organism>
<evidence type="ECO:0000259" key="1">
    <source>
        <dbReference type="SMART" id="SM00256"/>
    </source>
</evidence>
<dbReference type="Gene3D" id="1.20.1280.50">
    <property type="match status" value="1"/>
</dbReference>
<dbReference type="PANTHER" id="PTHR44259">
    <property type="entry name" value="OS07G0183000 PROTEIN-RELATED"/>
    <property type="match status" value="1"/>
</dbReference>
<sequence length="176" mass="20121">MGVDLSELPQDIVESISKRLTVYVDYLRFRCVCRSWNSFLPKTPLHLPPQLPWLMLSHKSFFNLSTNKIHRLNLPPRSGPTRICGSSHGWIVILEETAELTLLNPITRATISLPSLQTFPELVAMLRGYPDNNRHLINVVLSSNPSLSDDDFVAFAILNRRDFVFCKKGYNSWVLL</sequence>
<dbReference type="InterPro" id="IPR005174">
    <property type="entry name" value="KIB1-4_b-propeller"/>
</dbReference>
<reference evidence="2 3" key="1">
    <citation type="journal article" date="2018" name="Front. Plant Sci.">
        <title>Red Clover (Trifolium pratense) and Zigzag Clover (T. medium) - A Picture of Genomic Similarities and Differences.</title>
        <authorList>
            <person name="Dluhosova J."/>
            <person name="Istvanek J."/>
            <person name="Nedelnik J."/>
            <person name="Repkova J."/>
        </authorList>
    </citation>
    <scope>NUCLEOTIDE SEQUENCE [LARGE SCALE GENOMIC DNA]</scope>
    <source>
        <strain evidence="3">cv. 10/8</strain>
        <tissue evidence="2">Leaf</tissue>
    </source>
</reference>
<dbReference type="InterPro" id="IPR036047">
    <property type="entry name" value="F-box-like_dom_sf"/>
</dbReference>
<protein>
    <submittedName>
        <fullName evidence="2">F-box protein SKIP23-like</fullName>
    </submittedName>
</protein>
<feature type="non-terminal residue" evidence="2">
    <location>
        <position position="176"/>
    </location>
</feature>
<dbReference type="InterPro" id="IPR050942">
    <property type="entry name" value="F-box_BR-signaling"/>
</dbReference>
<dbReference type="SUPFAM" id="SSF81383">
    <property type="entry name" value="F-box domain"/>
    <property type="match status" value="1"/>
</dbReference>
<accession>A0A392NNA4</accession>
<dbReference type="InterPro" id="IPR001810">
    <property type="entry name" value="F-box_dom"/>
</dbReference>
<name>A0A392NNA4_9FABA</name>
<evidence type="ECO:0000313" key="3">
    <source>
        <dbReference type="Proteomes" id="UP000265520"/>
    </source>
</evidence>
<proteinExistence type="predicted"/>
<keyword evidence="3" id="KW-1185">Reference proteome</keyword>
<comment type="caution">
    <text evidence="2">The sequence shown here is derived from an EMBL/GenBank/DDBJ whole genome shotgun (WGS) entry which is preliminary data.</text>
</comment>